<dbReference type="Gene3D" id="3.30.2310.20">
    <property type="entry name" value="RelE-like"/>
    <property type="match status" value="1"/>
</dbReference>
<evidence type="ECO:0000256" key="1">
    <source>
        <dbReference type="ARBA" id="ARBA00006226"/>
    </source>
</evidence>
<sequence length="100" mass="11714">MEIKWLRKAATNLEAEYRYIAQDDPQAASQFVDEVQKVTELLPQQPAMGRSGRVPGTRELVLTHYPYIIPYRVKDNMIQILRVFHTHRRLPSNYLTSQTD</sequence>
<proteinExistence type="inferred from homology"/>
<gene>
    <name evidence="3" type="ORF">D5077_21595</name>
</gene>
<reference evidence="3 4" key="1">
    <citation type="submission" date="2018-09" db="EMBL/GenBank/DDBJ databases">
        <title>Phylogenetic diversity of Pectobacterium and Dickeya strains causing blackleg disease of potato in Morocco.</title>
        <authorList>
            <person name="Oulghazi S."/>
            <person name="Moumni M."/>
            <person name="Faure D."/>
        </authorList>
    </citation>
    <scope>NUCLEOTIDE SEQUENCE [LARGE SCALE GENOMIC DNA]</scope>
    <source>
        <strain evidence="3 4">S4.16.03.LID</strain>
    </source>
</reference>
<dbReference type="Proteomes" id="UP000266633">
    <property type="component" value="Unassembled WGS sequence"/>
</dbReference>
<evidence type="ECO:0000313" key="3">
    <source>
        <dbReference type="EMBL" id="RJL65185.1"/>
    </source>
</evidence>
<dbReference type="EMBL" id="QZDO01000093">
    <property type="protein sequence ID" value="RJL65185.1"/>
    <property type="molecule type" value="Genomic_DNA"/>
</dbReference>
<dbReference type="PANTHER" id="PTHR33755">
    <property type="entry name" value="TOXIN PARE1-RELATED"/>
    <property type="match status" value="1"/>
</dbReference>
<comment type="caution">
    <text evidence="3">The sequence shown here is derived from an EMBL/GenBank/DDBJ whole genome shotgun (WGS) entry which is preliminary data.</text>
</comment>
<dbReference type="GeneID" id="49321746"/>
<name>A0ABX9NH65_9GAMM</name>
<dbReference type="InterPro" id="IPR051803">
    <property type="entry name" value="TA_system_RelE-like_toxin"/>
</dbReference>
<keyword evidence="2" id="KW-1277">Toxin-antitoxin system</keyword>
<dbReference type="InterPro" id="IPR007712">
    <property type="entry name" value="RelE/ParE_toxin"/>
</dbReference>
<comment type="similarity">
    <text evidence="1">Belongs to the RelE toxin family.</text>
</comment>
<organism evidence="3 4">
    <name type="scientific">Dickeya dianthicola</name>
    <dbReference type="NCBI Taxonomy" id="204039"/>
    <lineage>
        <taxon>Bacteria</taxon>
        <taxon>Pseudomonadati</taxon>
        <taxon>Pseudomonadota</taxon>
        <taxon>Gammaproteobacteria</taxon>
        <taxon>Enterobacterales</taxon>
        <taxon>Pectobacteriaceae</taxon>
        <taxon>Dickeya</taxon>
    </lineage>
</organism>
<evidence type="ECO:0000256" key="2">
    <source>
        <dbReference type="ARBA" id="ARBA00022649"/>
    </source>
</evidence>
<dbReference type="InterPro" id="IPR035093">
    <property type="entry name" value="RelE/ParE_toxin_dom_sf"/>
</dbReference>
<evidence type="ECO:0000313" key="4">
    <source>
        <dbReference type="Proteomes" id="UP000266633"/>
    </source>
</evidence>
<dbReference type="Pfam" id="PF05016">
    <property type="entry name" value="ParE_toxin"/>
    <property type="match status" value="1"/>
</dbReference>
<keyword evidence="4" id="KW-1185">Reference proteome</keyword>
<accession>A0ABX9NH65</accession>
<dbReference type="RefSeq" id="WP_071703477.1">
    <property type="nucleotide sequence ID" value="NZ_CP031560.1"/>
</dbReference>
<protein>
    <submittedName>
        <fullName evidence="3">Type II toxin-antitoxin system RelE/ParE family toxin</fullName>
    </submittedName>
</protein>